<name>A0A5C3L4L5_COPMA</name>
<protein>
    <recommendedName>
        <fullName evidence="4">Phosphatidylglycerol/phosphatidylinositol transfer protein</fullName>
    </recommendedName>
</protein>
<feature type="chain" id="PRO_5022880615" description="Phosphatidylglycerol/phosphatidylinositol transfer protein" evidence="1">
    <location>
        <begin position="21"/>
        <end position="144"/>
    </location>
</feature>
<reference evidence="2 3" key="1">
    <citation type="journal article" date="2019" name="Nat. Ecol. Evol.">
        <title>Megaphylogeny resolves global patterns of mushroom evolution.</title>
        <authorList>
            <person name="Varga T."/>
            <person name="Krizsan K."/>
            <person name="Foldi C."/>
            <person name="Dima B."/>
            <person name="Sanchez-Garcia M."/>
            <person name="Sanchez-Ramirez S."/>
            <person name="Szollosi G.J."/>
            <person name="Szarkandi J.G."/>
            <person name="Papp V."/>
            <person name="Albert L."/>
            <person name="Andreopoulos W."/>
            <person name="Angelini C."/>
            <person name="Antonin V."/>
            <person name="Barry K.W."/>
            <person name="Bougher N.L."/>
            <person name="Buchanan P."/>
            <person name="Buyck B."/>
            <person name="Bense V."/>
            <person name="Catcheside P."/>
            <person name="Chovatia M."/>
            <person name="Cooper J."/>
            <person name="Damon W."/>
            <person name="Desjardin D."/>
            <person name="Finy P."/>
            <person name="Geml J."/>
            <person name="Haridas S."/>
            <person name="Hughes K."/>
            <person name="Justo A."/>
            <person name="Karasinski D."/>
            <person name="Kautmanova I."/>
            <person name="Kiss B."/>
            <person name="Kocsube S."/>
            <person name="Kotiranta H."/>
            <person name="LaButti K.M."/>
            <person name="Lechner B.E."/>
            <person name="Liimatainen K."/>
            <person name="Lipzen A."/>
            <person name="Lukacs Z."/>
            <person name="Mihaltcheva S."/>
            <person name="Morgado L.N."/>
            <person name="Niskanen T."/>
            <person name="Noordeloos M.E."/>
            <person name="Ohm R.A."/>
            <person name="Ortiz-Santana B."/>
            <person name="Ovrebo C."/>
            <person name="Racz N."/>
            <person name="Riley R."/>
            <person name="Savchenko A."/>
            <person name="Shiryaev A."/>
            <person name="Soop K."/>
            <person name="Spirin V."/>
            <person name="Szebenyi C."/>
            <person name="Tomsovsky M."/>
            <person name="Tulloss R.E."/>
            <person name="Uehling J."/>
            <person name="Grigoriev I.V."/>
            <person name="Vagvolgyi C."/>
            <person name="Papp T."/>
            <person name="Martin F.M."/>
            <person name="Miettinen O."/>
            <person name="Hibbett D.S."/>
            <person name="Nagy L.G."/>
        </authorList>
    </citation>
    <scope>NUCLEOTIDE SEQUENCE [LARGE SCALE GENOMIC DNA]</scope>
    <source>
        <strain evidence="2 3">CBS 121175</strain>
    </source>
</reference>
<keyword evidence="3" id="KW-1185">Reference proteome</keyword>
<feature type="signal peptide" evidence="1">
    <location>
        <begin position="1"/>
        <end position="20"/>
    </location>
</feature>
<evidence type="ECO:0000313" key="3">
    <source>
        <dbReference type="Proteomes" id="UP000307440"/>
    </source>
</evidence>
<evidence type="ECO:0000313" key="2">
    <source>
        <dbReference type="EMBL" id="TFK27552.1"/>
    </source>
</evidence>
<keyword evidence="1" id="KW-0732">Signal</keyword>
<organism evidence="2 3">
    <name type="scientific">Coprinopsis marcescibilis</name>
    <name type="common">Agaric fungus</name>
    <name type="synonym">Psathyrella marcescibilis</name>
    <dbReference type="NCBI Taxonomy" id="230819"/>
    <lineage>
        <taxon>Eukaryota</taxon>
        <taxon>Fungi</taxon>
        <taxon>Dikarya</taxon>
        <taxon>Basidiomycota</taxon>
        <taxon>Agaricomycotina</taxon>
        <taxon>Agaricomycetes</taxon>
        <taxon>Agaricomycetidae</taxon>
        <taxon>Agaricales</taxon>
        <taxon>Agaricineae</taxon>
        <taxon>Psathyrellaceae</taxon>
        <taxon>Coprinopsis</taxon>
    </lineage>
</organism>
<sequence>MIFSVSSLLVPFLFFASVLAQGSFINNPKDGARLRNGQSFTLQVVRPMSHQGSIEVGFAVGLLPCISLPCPPPSEQVGRIMYNGPYRPQLQEIPGSPYQNFTFTIPPRDEFPRGTAQLSTVRLHFIGAGPFPILEFNNITLRIV</sequence>
<evidence type="ECO:0000256" key="1">
    <source>
        <dbReference type="SAM" id="SignalP"/>
    </source>
</evidence>
<gene>
    <name evidence="2" type="ORF">FA15DRAFT_666227</name>
</gene>
<dbReference type="OrthoDB" id="2841294at2759"/>
<dbReference type="Proteomes" id="UP000307440">
    <property type="component" value="Unassembled WGS sequence"/>
</dbReference>
<proteinExistence type="predicted"/>
<dbReference type="AlphaFoldDB" id="A0A5C3L4L5"/>
<accession>A0A5C3L4L5</accession>
<dbReference type="EMBL" id="ML210163">
    <property type="protein sequence ID" value="TFK27552.1"/>
    <property type="molecule type" value="Genomic_DNA"/>
</dbReference>
<evidence type="ECO:0008006" key="4">
    <source>
        <dbReference type="Google" id="ProtNLM"/>
    </source>
</evidence>